<dbReference type="KEGG" id="vg:55003770"/>
<evidence type="ECO:0000313" key="2">
    <source>
        <dbReference type="Proteomes" id="UP000279330"/>
    </source>
</evidence>
<protein>
    <submittedName>
        <fullName evidence="1">Uncharacterized protein</fullName>
    </submittedName>
</protein>
<dbReference type="EMBL" id="MH727556">
    <property type="protein sequence ID" value="AYB70205.1"/>
    <property type="molecule type" value="Genomic_DNA"/>
</dbReference>
<dbReference type="GeneID" id="55003770"/>
<dbReference type="RefSeq" id="YP_009812701.1">
    <property type="nucleotide sequence ID" value="NC_048068.1"/>
</dbReference>
<evidence type="ECO:0000313" key="1">
    <source>
        <dbReference type="EMBL" id="AYB70205.1"/>
    </source>
</evidence>
<sequence length="510" mass="57795">MGHNTHEDVARRWANRALHPGRDALRSNNLHDVGDSILSYGSHFEVGRILRDRKGNPVGWLLNGNTWSVTTSRHQGAVRTAVRNTGLPVVTIPHQALDAAGIDLRTVQIIDVQRDWTTERVITKRDANVRWEYEYDHSDRGGWCNSLTGEFVARGPYWGSDAVRKPVVECDHALPDIPGPWKPGYNYLLDMRRREAREIHERIHHGVWEEVLGRTRNTGRKSPMATKYTPWEMVDDPEAPLGYVFERVVSRHWLGGSLIKAQVPYTVRQKHAACGGTGVAAEPWFTRGQSVGIGPLTEQQMQVAQDHSDFLMERNGGIRQPFGWSTLYLIDVMIEHTECRGCSGRGSTRVERRRWAYFLSAFDENETRPSYFFCELPPKVHPTTVEEALETLKPAAVKLAEQMGRDVKRQGDIFAIAMPGVTLRELKAQGGVHIRKPKLVDRDGRTVFDGPRPQLLNTNHEATEVVLVGSQTYARGTIKHVPDFRRPDHRPTPLGKEWHLIQKNTVPVSN</sequence>
<proteinExistence type="predicted"/>
<gene>
    <name evidence="1" type="primary">96</name>
    <name evidence="1" type="ORF">SEA_ONEIAGILLIAN_95</name>
</gene>
<organism evidence="1 2">
    <name type="scientific">Microbacterium phage OneinaGillian</name>
    <dbReference type="NCBI Taxonomy" id="2301604"/>
    <lineage>
        <taxon>Viruses</taxon>
        <taxon>Duplodnaviria</taxon>
        <taxon>Heunggongvirae</taxon>
        <taxon>Uroviricota</taxon>
        <taxon>Caudoviricetes</taxon>
        <taxon>Gillianvirus</taxon>
        <taxon>Gillianvirus oneinagillian</taxon>
    </lineage>
</organism>
<reference evidence="1 2" key="1">
    <citation type="submission" date="2018-08" db="EMBL/GenBank/DDBJ databases">
        <authorList>
            <person name="Miller G.E."/>
            <person name="Abrahams R."/>
            <person name="Bazan D.C."/>
            <person name="Beglau B.C."/>
            <person name="Blaylock E.C."/>
            <person name="Choi J.D."/>
            <person name="Grewal S.K."/>
            <person name="Hernandez E.V."/>
            <person name="Kim D.J."/>
            <person name="Kim K."/>
            <person name="Lee Y."/>
            <person name="Linde M.K."/>
            <person name="Lopez M.B."/>
            <person name="Pangalila E."/>
            <person name="Parker M.A."/>
            <person name="Specht R.C."/>
            <person name="Teng M.C."/>
            <person name="Toledo B."/>
            <person name="Tran S."/>
            <person name="Yu H."/>
            <person name="Kalaj N."/>
            <person name="Muthiah A.S."/>
            <person name="Dean N.S."/>
            <person name="Diaz A."/>
            <person name="Garlena R.A."/>
            <person name="Russell D.A."/>
            <person name="Pope W.H."/>
            <person name="Jacobs-Sera D."/>
            <person name="Hatfull G.F."/>
        </authorList>
    </citation>
    <scope>NUCLEOTIDE SEQUENCE [LARGE SCALE GENOMIC DNA]</scope>
</reference>
<name>A0A385UGS1_9CAUD</name>
<keyword evidence="2" id="KW-1185">Reference proteome</keyword>
<dbReference type="Proteomes" id="UP000279330">
    <property type="component" value="Segment"/>
</dbReference>
<accession>A0A385UGS1</accession>